<evidence type="ECO:0000313" key="1">
    <source>
        <dbReference type="EMBL" id="MBB5091743.1"/>
    </source>
</evidence>
<proteinExistence type="predicted"/>
<dbReference type="EMBL" id="JACHIL010000003">
    <property type="protein sequence ID" value="MBB5091743.1"/>
    <property type="molecule type" value="Genomic_DNA"/>
</dbReference>
<comment type="caution">
    <text evidence="1">The sequence shown here is derived from an EMBL/GenBank/DDBJ whole genome shotgun (WGS) entry which is preliminary data.</text>
</comment>
<dbReference type="RefSeq" id="WP_151159701.1">
    <property type="nucleotide sequence ID" value="NZ_JACHIL010000003.1"/>
</dbReference>
<reference evidence="1 2" key="1">
    <citation type="submission" date="2020-08" db="EMBL/GenBank/DDBJ databases">
        <title>Genomic Encyclopedia of Type Strains, Phase IV (KMG-IV): sequencing the most valuable type-strain genomes for metagenomic binning, comparative biology and taxonomic classification.</title>
        <authorList>
            <person name="Goeker M."/>
        </authorList>
    </citation>
    <scope>NUCLEOTIDE SEQUENCE [LARGE SCALE GENOMIC DNA]</scope>
    <source>
        <strain evidence="1 2">DSM 25620</strain>
    </source>
</reference>
<name>A0A7W8AJX5_9HYPH</name>
<protein>
    <submittedName>
        <fullName evidence="1">Uncharacterized protein</fullName>
    </submittedName>
</protein>
<keyword evidence="2" id="KW-1185">Reference proteome</keyword>
<sequence length="544" mass="60798">MAQFFMGYKPGVGQVLKVLKYNDDDALTLANTAYDRYLFNSETQKLAYIRDQWTASFNYHNLSNGQVNDYEGTSSTGKYAAYTIKYGGSIHLTNTNIYARYNNIFKDISYVPMVEARIFEPDGRVYCAQRVLHWISDSLNNESAVIGTSQFGSAWFKPSMYGGTGDWIRRTNNSLSYMGLDSWLCWIGGAPAPNDANRPGVIATNSDGPVEKKVIVAYWDLPADSSPMTTYPHVQGLEALRWNRQEFILSRPGYSVDSSAGTRHRIIDSSLNLASIIMAGETTTIGTGGSVVLPVPYGFKLSPDAIVDMMIRLQGQPQYIPPHMLGGYVRNNYINVSYKVHEQSVEIFNESSEPVIVTYMVSNIDFSARSTGGREILYKGHDGQQYFIQIKKPGTSDPASRANDVMMDSRLPMIQIVKEGYIPFDQFSSGAAENTMLFGAQAHELNFENNGFIPFLKYSLVFSDRIMPPAMAIYYSYTSSGGPQYGPPSNHSSLARLENNKVKFWMNKGAWSAKFWSNSSGSERTDYYGDPLGIRYYVLGIARP</sequence>
<accession>A0A7W8AJX5</accession>
<organism evidence="1 2">
    <name type="scientific">Pseudochrobactrum saccharolyticum</name>
    <dbReference type="NCBI Taxonomy" id="354352"/>
    <lineage>
        <taxon>Bacteria</taxon>
        <taxon>Pseudomonadati</taxon>
        <taxon>Pseudomonadota</taxon>
        <taxon>Alphaproteobacteria</taxon>
        <taxon>Hyphomicrobiales</taxon>
        <taxon>Brucellaceae</taxon>
        <taxon>Pseudochrobactrum</taxon>
    </lineage>
</organism>
<dbReference type="AlphaFoldDB" id="A0A7W8AJX5"/>
<dbReference type="Proteomes" id="UP000531231">
    <property type="component" value="Unassembled WGS sequence"/>
</dbReference>
<gene>
    <name evidence="1" type="ORF">HNQ68_002284</name>
</gene>
<evidence type="ECO:0000313" key="2">
    <source>
        <dbReference type="Proteomes" id="UP000531231"/>
    </source>
</evidence>